<accession>A0AAN0J7Q5</accession>
<reference evidence="3" key="1">
    <citation type="journal article" date="2010" name="Nature">
        <title>The Amphimedon queenslandica genome and the evolution of animal complexity.</title>
        <authorList>
            <person name="Srivastava M."/>
            <person name="Simakov O."/>
            <person name="Chapman J."/>
            <person name="Fahey B."/>
            <person name="Gauthier M.E."/>
            <person name="Mitros T."/>
            <person name="Richards G.S."/>
            <person name="Conaco C."/>
            <person name="Dacre M."/>
            <person name="Hellsten U."/>
            <person name="Larroux C."/>
            <person name="Putnam N.H."/>
            <person name="Stanke M."/>
            <person name="Adamska M."/>
            <person name="Darling A."/>
            <person name="Degnan S.M."/>
            <person name="Oakley T.H."/>
            <person name="Plachetzki D.C."/>
            <person name="Zhai Y."/>
            <person name="Adamski M."/>
            <person name="Calcino A."/>
            <person name="Cummins S.F."/>
            <person name="Goodstein D.M."/>
            <person name="Harris C."/>
            <person name="Jackson D.J."/>
            <person name="Leys S.P."/>
            <person name="Shu S."/>
            <person name="Woodcroft B.J."/>
            <person name="Vervoort M."/>
            <person name="Kosik K.S."/>
            <person name="Manning G."/>
            <person name="Degnan B.M."/>
            <person name="Rokhsar D.S."/>
        </authorList>
    </citation>
    <scope>NUCLEOTIDE SEQUENCE [LARGE SCALE GENOMIC DNA]</scope>
</reference>
<reference evidence="2" key="2">
    <citation type="submission" date="2024-06" db="UniProtKB">
        <authorList>
            <consortium name="EnsemblMetazoa"/>
        </authorList>
    </citation>
    <scope>IDENTIFICATION</scope>
</reference>
<dbReference type="Proteomes" id="UP000007879">
    <property type="component" value="Unassembled WGS sequence"/>
</dbReference>
<feature type="domain" description="Ubiquitin carboxyl-terminal hydrolase 47 C-terminal" evidence="1">
    <location>
        <begin position="21"/>
        <end position="156"/>
    </location>
</feature>
<dbReference type="AlphaFoldDB" id="A0AAN0J7Q5"/>
<protein>
    <recommendedName>
        <fullName evidence="1">Ubiquitin carboxyl-terminal hydrolase 47 C-terminal domain-containing protein</fullName>
    </recommendedName>
</protein>
<dbReference type="InterPro" id="IPR045578">
    <property type="entry name" value="USP47_C"/>
</dbReference>
<name>A0AAN0J7Q5_AMPQE</name>
<evidence type="ECO:0000259" key="1">
    <source>
        <dbReference type="Pfam" id="PF19718"/>
    </source>
</evidence>
<evidence type="ECO:0000313" key="2">
    <source>
        <dbReference type="EnsemblMetazoa" id="XP_019852782.1"/>
    </source>
</evidence>
<dbReference type="EnsemblMetazoa" id="XM_019997223.1">
    <property type="protein sequence ID" value="XP_019852782.1"/>
    <property type="gene ID" value="LOC109582494"/>
</dbReference>
<sequence>MDSYSMKVAREITETDKGPLRMRLREKRRMSPGTVIVDRELIDASREMYVEPLKGPEKTRHYGQRQVYVIRWHPSQCSVDPIEEIILDNDNPKHFIGKLSKLSGVPAKHIYCTKDQSFPVEISCLDIENTLDWYSVSSDRPYSLGLYVDGYIIYYKY</sequence>
<dbReference type="Pfam" id="PF19718">
    <property type="entry name" value="USP47_C"/>
    <property type="match status" value="1"/>
</dbReference>
<keyword evidence="3" id="KW-1185">Reference proteome</keyword>
<proteinExistence type="predicted"/>
<dbReference type="RefSeq" id="XP_019852782.1">
    <property type="nucleotide sequence ID" value="XM_019997223.1"/>
</dbReference>
<dbReference type="GeneID" id="109582494"/>
<dbReference type="KEGG" id="aqu:109582494"/>
<organism evidence="2 3">
    <name type="scientific">Amphimedon queenslandica</name>
    <name type="common">Sponge</name>
    <dbReference type="NCBI Taxonomy" id="400682"/>
    <lineage>
        <taxon>Eukaryota</taxon>
        <taxon>Metazoa</taxon>
        <taxon>Porifera</taxon>
        <taxon>Demospongiae</taxon>
        <taxon>Heteroscleromorpha</taxon>
        <taxon>Haplosclerida</taxon>
        <taxon>Niphatidae</taxon>
        <taxon>Amphimedon</taxon>
    </lineage>
</organism>
<evidence type="ECO:0000313" key="3">
    <source>
        <dbReference type="Proteomes" id="UP000007879"/>
    </source>
</evidence>